<evidence type="ECO:0000256" key="1">
    <source>
        <dbReference type="SAM" id="MobiDB-lite"/>
    </source>
</evidence>
<accession>A0A1J5QSI5</accession>
<dbReference type="EMBL" id="MLJW01001060">
    <property type="protein sequence ID" value="OIQ80443.1"/>
    <property type="molecule type" value="Genomic_DNA"/>
</dbReference>
<feature type="region of interest" description="Disordered" evidence="1">
    <location>
        <begin position="36"/>
        <end position="56"/>
    </location>
</feature>
<comment type="caution">
    <text evidence="2">The sequence shown here is derived from an EMBL/GenBank/DDBJ whole genome shotgun (WGS) entry which is preliminary data.</text>
</comment>
<gene>
    <name evidence="2" type="ORF">GALL_378090</name>
</gene>
<sequence length="56" mass="5466">MFAIAPVEAVAQLVVGATTNGALAVTASAMASVGRAGVADPGTGRTPYGDQVGWHP</sequence>
<organism evidence="2">
    <name type="scientific">mine drainage metagenome</name>
    <dbReference type="NCBI Taxonomy" id="410659"/>
    <lineage>
        <taxon>unclassified sequences</taxon>
        <taxon>metagenomes</taxon>
        <taxon>ecological metagenomes</taxon>
    </lineage>
</organism>
<protein>
    <submittedName>
        <fullName evidence="2">Uncharacterized protein</fullName>
    </submittedName>
</protein>
<evidence type="ECO:0000313" key="2">
    <source>
        <dbReference type="EMBL" id="OIQ80443.1"/>
    </source>
</evidence>
<name>A0A1J5QSI5_9ZZZZ</name>
<dbReference type="AlphaFoldDB" id="A0A1J5QSI5"/>
<reference evidence="2" key="1">
    <citation type="submission" date="2016-10" db="EMBL/GenBank/DDBJ databases">
        <title>Sequence of Gallionella enrichment culture.</title>
        <authorList>
            <person name="Poehlein A."/>
            <person name="Muehling M."/>
            <person name="Daniel R."/>
        </authorList>
    </citation>
    <scope>NUCLEOTIDE SEQUENCE</scope>
</reference>
<proteinExistence type="predicted"/>